<protein>
    <submittedName>
        <fullName evidence="3">Nebulin-related-anchoring protein</fullName>
    </submittedName>
</protein>
<dbReference type="eggNOG" id="KOG1702">
    <property type="taxonomic scope" value="Eukaryota"/>
</dbReference>
<dbReference type="InterPro" id="IPR000900">
    <property type="entry name" value="Nebulin_repeat"/>
</dbReference>
<organism evidence="3 4">
    <name type="scientific">Cricetulus griseus</name>
    <name type="common">Chinese hamster</name>
    <name type="synonym">Cricetulus barabensis griseus</name>
    <dbReference type="NCBI Taxonomy" id="10029"/>
    <lineage>
        <taxon>Eukaryota</taxon>
        <taxon>Metazoa</taxon>
        <taxon>Chordata</taxon>
        <taxon>Craniata</taxon>
        <taxon>Vertebrata</taxon>
        <taxon>Euteleostomi</taxon>
        <taxon>Mammalia</taxon>
        <taxon>Eutheria</taxon>
        <taxon>Euarchontoglires</taxon>
        <taxon>Glires</taxon>
        <taxon>Rodentia</taxon>
        <taxon>Myomorpha</taxon>
        <taxon>Muroidea</taxon>
        <taxon>Cricetidae</taxon>
        <taxon>Cricetinae</taxon>
        <taxon>Cricetulus</taxon>
    </lineage>
</organism>
<dbReference type="PROSITE" id="PS51216">
    <property type="entry name" value="NEBULIN"/>
    <property type="match status" value="9"/>
</dbReference>
<name>G3IN32_CRIGR</name>
<dbReference type="SMART" id="SM00227">
    <property type="entry name" value="NEBU"/>
    <property type="match status" value="18"/>
</dbReference>
<keyword evidence="1" id="KW-0677">Repeat</keyword>
<dbReference type="PANTHER" id="PTHR11039">
    <property type="entry name" value="NEBULIN"/>
    <property type="match status" value="1"/>
</dbReference>
<dbReference type="GO" id="GO:0051015">
    <property type="term" value="F:actin filament binding"/>
    <property type="evidence" value="ECO:0007669"/>
    <property type="project" value="InterPro"/>
</dbReference>
<evidence type="ECO:0000256" key="2">
    <source>
        <dbReference type="ARBA" id="ARBA00023203"/>
    </source>
</evidence>
<sequence>MGLRQLMPPSIWRRLTKPSCCVVYFQVKYKEDYERSRGKLIGAQNAQGDSRMSHSLQMSKLQSELEYKKGFEDTKSQYHVSLDMIHLAHARQAQHLATDIGYRTASHCFTALPTDMKVEWAKKAYGLQSDNQYKADAKWMKGTGWVATGSLNVEQARKAGELISERKYRQHPEALKFTSIKDTPEMVQARISYTQAVDRLYREQGESMKHHYTQTVDLPEVLLAKLNAMNISETRYKESWSRLRDGGCKLRLDALPLQAAKAASEITSDYRYKEAFERMKGQMLGSRGLEDDLSLSHAVHATSLQSGVNYKKAFEHSKAHFHLPLDMVTLVHAKKAQNLASDQDYRHPLPQHTSLAEDLRLSCAKKAHKLQSENLYRSDLNFMRGVPCVVPGTLEIEGRKKASELISESKYRQHPGSFKYTAVTDTPYLLQAKFSNQITNERLYKAAGEDARHRYTPTLGLPEFIRAKANADNLSEAKYKESWHNLRAQGCKMTIDALPFQAARASGDIASDFLYRHDFVKERGQLIGVRSVSDDPRLRHCQRMGQLQSENRYKKEAASSQAQCHLPMDMVHLVHARKAQALASDHDYRTQYHEFTALPEDLKMAWAKKAHALQSEFHYRSDLMGMKGTGWLALRSPQIENAKKAGELISETKYRKKPDSIKFTTVVDSPDLVHAKNSYMHCNEVGSSTNPGHVVRLLWLGVRSGCKPSG</sequence>
<evidence type="ECO:0000256" key="1">
    <source>
        <dbReference type="ARBA" id="ARBA00022737"/>
    </source>
</evidence>
<dbReference type="AlphaFoldDB" id="G3IN32"/>
<dbReference type="EMBL" id="JH005387">
    <property type="protein sequence ID" value="EGW14724.1"/>
    <property type="molecule type" value="Genomic_DNA"/>
</dbReference>
<dbReference type="Proteomes" id="UP000001075">
    <property type="component" value="Unassembled WGS sequence"/>
</dbReference>
<dbReference type="STRING" id="10029.G3IN32"/>
<evidence type="ECO:0000313" key="3">
    <source>
        <dbReference type="EMBL" id="EGW14724.1"/>
    </source>
</evidence>
<dbReference type="GO" id="GO:0071691">
    <property type="term" value="P:cardiac muscle thin filament assembly"/>
    <property type="evidence" value="ECO:0007669"/>
    <property type="project" value="TreeGrafter"/>
</dbReference>
<evidence type="ECO:0000313" key="4">
    <source>
        <dbReference type="Proteomes" id="UP000001075"/>
    </source>
</evidence>
<proteinExistence type="predicted"/>
<dbReference type="Pfam" id="PF00880">
    <property type="entry name" value="Nebulin"/>
    <property type="match status" value="8"/>
</dbReference>
<dbReference type="PaxDb" id="10029-XP_007615800.1"/>
<dbReference type="InterPro" id="IPR055297">
    <property type="entry name" value="NEBU/NEBL"/>
</dbReference>
<dbReference type="PANTHER" id="PTHR11039:SF64">
    <property type="entry name" value="NEBULIN-RELATED-ANCHORING PROTEIN-LIKE"/>
    <property type="match status" value="1"/>
</dbReference>
<dbReference type="PRINTS" id="PR00510">
    <property type="entry name" value="NEBULIN"/>
</dbReference>
<accession>G3IN32</accession>
<dbReference type="GO" id="GO:0030018">
    <property type="term" value="C:Z disc"/>
    <property type="evidence" value="ECO:0007669"/>
    <property type="project" value="InterPro"/>
</dbReference>
<gene>
    <name evidence="3" type="ORF">I79_025344</name>
</gene>
<dbReference type="InParanoid" id="G3IN32"/>
<dbReference type="InterPro" id="IPR013998">
    <property type="entry name" value="Nebulin-like"/>
</dbReference>
<keyword evidence="2" id="KW-0009">Actin-binding</keyword>
<reference evidence="4" key="1">
    <citation type="journal article" date="2011" name="Nat. Biotechnol.">
        <title>The genomic sequence of the Chinese hamster ovary (CHO)-K1 cell line.</title>
        <authorList>
            <person name="Xu X."/>
            <person name="Nagarajan H."/>
            <person name="Lewis N.E."/>
            <person name="Pan S."/>
            <person name="Cai Z."/>
            <person name="Liu X."/>
            <person name="Chen W."/>
            <person name="Xie M."/>
            <person name="Wang W."/>
            <person name="Hammond S."/>
            <person name="Andersen M.R."/>
            <person name="Neff N."/>
            <person name="Passarelli B."/>
            <person name="Koh W."/>
            <person name="Fan H.C."/>
            <person name="Wang J."/>
            <person name="Gui Y."/>
            <person name="Lee K.H."/>
            <person name="Betenbaugh M.J."/>
            <person name="Quake S.R."/>
            <person name="Famili I."/>
            <person name="Palsson B.O."/>
            <person name="Wang J."/>
        </authorList>
    </citation>
    <scope>NUCLEOTIDE SEQUENCE [LARGE SCALE GENOMIC DNA]</scope>
    <source>
        <strain evidence="4">CHO K1 cell line</strain>
    </source>
</reference>